<dbReference type="EMBL" id="JAIWYP010000007">
    <property type="protein sequence ID" value="KAH3800328.1"/>
    <property type="molecule type" value="Genomic_DNA"/>
</dbReference>
<proteinExistence type="predicted"/>
<sequence length="1050" mass="120668">MTERSNLTINWLGLVWLSISNRGIRKFLDVPIFPVLEAGSFDSKYKIKLVPLHKSDLLLKTEQTGNKCLDNDVERSLCLLGITVITQLPSWLSCDMIKEFVLRPTIEDVKQLLQRKARSIDQQTIDSFNKNATMSNRSQFLDFLSQFGLFDGDLVYLLRKLLLFRSIKQLEICIFVDSHTHFVHESEKDKFPKNIEFPDNCIIVRGKEEVIVKQLDCKKLTLHEFMRLHESFTTRLRSLLRDGYTDGLSVPKELLQNADDAGATEICFVYDERKHSDSRERLLSKSLSDFQGSALWCYNNKVFSEKDLRNIIKFNNSAKSEDVTTIGKFGLGFNAVYNITDIPSFISGADMVIFDPHEKYLDDNSTLKRSNGKRIPLSKRTLVKRHTDQFKPFQGMFGCNVLDDPFEPYQGTLFRFPLRTAQQADQSEICKTVYSHSEVQSLLEMLMKSAEKLLLFCQNVLSIKLFHISAHATASNEMKTIYMVQKDSFMHTGKSCTRLETGILKKVASVHENQCDFGMEEHHTVNIRQTFYEHASLFPNIIYSGADLNVTWLVTWVSKNGPKQLQTVDTVPLVAVATPCKTEDDWTCQPLETLTKGNYDTGHMFCFLPLPIKTGLSFHINGCFRVSDDRQRLTLLNEDDKTSGSKCISHAWNIFLLQDPLVSALLSHIQITNSFCQRNEDAYRVWPHNFNPDLFPFVASLYRAVVDQNQPVFRDQRNSMSFNKILILEKITFNSHFGAFFDFLLNVPFVKDRTVVDVPDFVCNNLRLFNKDKTSIVERAFISKTDALVHFLHHISDPYWANKESVRNNMLAWTIMEADKKIKQCFKTIACITTQPFGRLRSVLDLVHPESQLAKMFFETDERFITKCEKLNEPKIYTKLVEFGMNCGSLPTDLIFDRCASLEDLAKKCMECARIRMGYLLKYLAESNIPKDTFDQLRCRRILPVLQKPCEWSFTWEADTNENHLVCELVVNCSKHISKKNPILVLGKPGDLFRQDCYSTVGSVQSIVDEKDWISSTLLKNLGVKNSHHLTIPVVMEQLQTVGNEFEDGK</sequence>
<evidence type="ECO:0000259" key="1">
    <source>
        <dbReference type="Pfam" id="PF25794"/>
    </source>
</evidence>
<protein>
    <recommendedName>
        <fullName evidence="1">Sacsin/Nov domain-containing protein</fullName>
    </recommendedName>
</protein>
<dbReference type="Gene3D" id="3.30.565.10">
    <property type="entry name" value="Histidine kinase-like ATPase, C-terminal domain"/>
    <property type="match status" value="1"/>
</dbReference>
<evidence type="ECO:0000313" key="3">
    <source>
        <dbReference type="Proteomes" id="UP000828390"/>
    </source>
</evidence>
<accession>A0A9D4J9F0</accession>
<dbReference type="InterPro" id="IPR052972">
    <property type="entry name" value="Sacsin_chaperone_reg"/>
</dbReference>
<dbReference type="PANTHER" id="PTHR15600:SF42">
    <property type="entry name" value="SACSIN"/>
    <property type="match status" value="1"/>
</dbReference>
<feature type="domain" description="Sacsin/Nov" evidence="1">
    <location>
        <begin position="229"/>
        <end position="476"/>
    </location>
</feature>
<dbReference type="GO" id="GO:0030544">
    <property type="term" value="F:Hsp70 protein binding"/>
    <property type="evidence" value="ECO:0007669"/>
    <property type="project" value="TreeGrafter"/>
</dbReference>
<organism evidence="2 3">
    <name type="scientific">Dreissena polymorpha</name>
    <name type="common">Zebra mussel</name>
    <name type="synonym">Mytilus polymorpha</name>
    <dbReference type="NCBI Taxonomy" id="45954"/>
    <lineage>
        <taxon>Eukaryota</taxon>
        <taxon>Metazoa</taxon>
        <taxon>Spiralia</taxon>
        <taxon>Lophotrochozoa</taxon>
        <taxon>Mollusca</taxon>
        <taxon>Bivalvia</taxon>
        <taxon>Autobranchia</taxon>
        <taxon>Heteroconchia</taxon>
        <taxon>Euheterodonta</taxon>
        <taxon>Imparidentia</taxon>
        <taxon>Neoheterodontei</taxon>
        <taxon>Myida</taxon>
        <taxon>Dreissenoidea</taxon>
        <taxon>Dreissenidae</taxon>
        <taxon>Dreissena</taxon>
    </lineage>
</organism>
<dbReference type="InterPro" id="IPR036890">
    <property type="entry name" value="HATPase_C_sf"/>
</dbReference>
<gene>
    <name evidence="2" type="ORF">DPMN_153961</name>
</gene>
<dbReference type="Proteomes" id="UP000828390">
    <property type="component" value="Unassembled WGS sequence"/>
</dbReference>
<dbReference type="InterPro" id="IPR058210">
    <property type="entry name" value="SACS/Nov_dom"/>
</dbReference>
<evidence type="ECO:0000313" key="2">
    <source>
        <dbReference type="EMBL" id="KAH3800328.1"/>
    </source>
</evidence>
<reference evidence="2" key="1">
    <citation type="journal article" date="2019" name="bioRxiv">
        <title>The Genome of the Zebra Mussel, Dreissena polymorpha: A Resource for Invasive Species Research.</title>
        <authorList>
            <person name="McCartney M.A."/>
            <person name="Auch B."/>
            <person name="Kono T."/>
            <person name="Mallez S."/>
            <person name="Zhang Y."/>
            <person name="Obille A."/>
            <person name="Becker A."/>
            <person name="Abrahante J.E."/>
            <person name="Garbe J."/>
            <person name="Badalamenti J.P."/>
            <person name="Herman A."/>
            <person name="Mangelson H."/>
            <person name="Liachko I."/>
            <person name="Sullivan S."/>
            <person name="Sone E.D."/>
            <person name="Koren S."/>
            <person name="Silverstein K.A.T."/>
            <person name="Beckman K.B."/>
            <person name="Gohl D.M."/>
        </authorList>
    </citation>
    <scope>NUCLEOTIDE SEQUENCE</scope>
    <source>
        <strain evidence="2">Duluth1</strain>
        <tissue evidence="2">Whole animal</tissue>
    </source>
</reference>
<reference evidence="2" key="2">
    <citation type="submission" date="2020-11" db="EMBL/GenBank/DDBJ databases">
        <authorList>
            <person name="McCartney M.A."/>
            <person name="Auch B."/>
            <person name="Kono T."/>
            <person name="Mallez S."/>
            <person name="Becker A."/>
            <person name="Gohl D.M."/>
            <person name="Silverstein K.A.T."/>
            <person name="Koren S."/>
            <person name="Bechman K.B."/>
            <person name="Herman A."/>
            <person name="Abrahante J.E."/>
            <person name="Garbe J."/>
        </authorList>
    </citation>
    <scope>NUCLEOTIDE SEQUENCE</scope>
    <source>
        <strain evidence="2">Duluth1</strain>
        <tissue evidence="2">Whole animal</tissue>
    </source>
</reference>
<name>A0A9D4J9F0_DREPO</name>
<dbReference type="NCBIfam" id="NF047352">
    <property type="entry name" value="P_loop_sacsin"/>
    <property type="match status" value="1"/>
</dbReference>
<dbReference type="PANTHER" id="PTHR15600">
    <property type="entry name" value="SACSIN"/>
    <property type="match status" value="1"/>
</dbReference>
<dbReference type="Pfam" id="PF25794">
    <property type="entry name" value="SACS"/>
    <property type="match status" value="1"/>
</dbReference>
<keyword evidence="3" id="KW-1185">Reference proteome</keyword>
<dbReference type="AlphaFoldDB" id="A0A9D4J9F0"/>
<dbReference type="SUPFAM" id="SSF55874">
    <property type="entry name" value="ATPase domain of HSP90 chaperone/DNA topoisomerase II/histidine kinase"/>
    <property type="match status" value="1"/>
</dbReference>
<comment type="caution">
    <text evidence="2">The sequence shown here is derived from an EMBL/GenBank/DDBJ whole genome shotgun (WGS) entry which is preliminary data.</text>
</comment>